<reference evidence="7" key="1">
    <citation type="journal article" date="2016" name="Genome Announc.">
        <title>Draft genome sequences of fungus Aspergillus calidoustus.</title>
        <authorList>
            <person name="Horn F."/>
            <person name="Linde J."/>
            <person name="Mattern D.J."/>
            <person name="Walther G."/>
            <person name="Guthke R."/>
            <person name="Scherlach K."/>
            <person name="Martin K."/>
            <person name="Brakhage A.A."/>
            <person name="Petzke L."/>
            <person name="Valiante V."/>
        </authorList>
    </citation>
    <scope>NUCLEOTIDE SEQUENCE [LARGE SCALE GENOMIC DNA]</scope>
    <source>
        <strain evidence="7">SF006504</strain>
    </source>
</reference>
<feature type="transmembrane region" description="Helical" evidence="3">
    <location>
        <begin position="7"/>
        <end position="26"/>
    </location>
</feature>
<dbReference type="OMA" id="PNGFTQR"/>
<keyword evidence="3" id="KW-0472">Membrane</keyword>
<protein>
    <submittedName>
        <fullName evidence="6">Putative Catalytic activity</fullName>
    </submittedName>
</protein>
<dbReference type="Pfam" id="PF00725">
    <property type="entry name" value="3HCDH"/>
    <property type="match status" value="1"/>
</dbReference>
<organism evidence="6 7">
    <name type="scientific">Aspergillus calidoustus</name>
    <dbReference type="NCBI Taxonomy" id="454130"/>
    <lineage>
        <taxon>Eukaryota</taxon>
        <taxon>Fungi</taxon>
        <taxon>Dikarya</taxon>
        <taxon>Ascomycota</taxon>
        <taxon>Pezizomycotina</taxon>
        <taxon>Eurotiomycetes</taxon>
        <taxon>Eurotiomycetidae</taxon>
        <taxon>Eurotiales</taxon>
        <taxon>Aspergillaceae</taxon>
        <taxon>Aspergillus</taxon>
        <taxon>Aspergillus subgen. Nidulantes</taxon>
    </lineage>
</organism>
<evidence type="ECO:0000256" key="2">
    <source>
        <dbReference type="ARBA" id="ARBA00023002"/>
    </source>
</evidence>
<dbReference type="GO" id="GO:0070403">
    <property type="term" value="F:NAD+ binding"/>
    <property type="evidence" value="ECO:0007669"/>
    <property type="project" value="InterPro"/>
</dbReference>
<dbReference type="Gene3D" id="1.10.1040.10">
    <property type="entry name" value="N-(1-d-carboxylethyl)-l-norvaline Dehydrogenase, domain 2"/>
    <property type="match status" value="1"/>
</dbReference>
<dbReference type="PANTHER" id="PTHR48075:SF1">
    <property type="entry name" value="LAMBDA-CRYSTALLIN HOMOLOG"/>
    <property type="match status" value="1"/>
</dbReference>
<dbReference type="GO" id="GO:0006631">
    <property type="term" value="P:fatty acid metabolic process"/>
    <property type="evidence" value="ECO:0007669"/>
    <property type="project" value="InterPro"/>
</dbReference>
<dbReference type="EMBL" id="CDMC01000005">
    <property type="protein sequence ID" value="CEL06046.1"/>
    <property type="molecule type" value="Genomic_DNA"/>
</dbReference>
<dbReference type="Gene3D" id="3.40.50.720">
    <property type="entry name" value="NAD(P)-binding Rossmann-like Domain"/>
    <property type="match status" value="1"/>
</dbReference>
<dbReference type="GO" id="GO:0050104">
    <property type="term" value="F:L-gulonate 3-dehydrogenase activity"/>
    <property type="evidence" value="ECO:0007669"/>
    <property type="project" value="TreeGrafter"/>
</dbReference>
<dbReference type="SUPFAM" id="SSF48179">
    <property type="entry name" value="6-phosphogluconate dehydrogenase C-terminal domain-like"/>
    <property type="match status" value="1"/>
</dbReference>
<evidence type="ECO:0000313" key="7">
    <source>
        <dbReference type="Proteomes" id="UP000054771"/>
    </source>
</evidence>
<evidence type="ECO:0000313" key="6">
    <source>
        <dbReference type="EMBL" id="CEL06046.1"/>
    </source>
</evidence>
<keyword evidence="3" id="KW-1133">Transmembrane helix</keyword>
<dbReference type="PANTHER" id="PTHR48075">
    <property type="entry name" value="3-HYDROXYACYL-COA DEHYDROGENASE FAMILY PROTEIN"/>
    <property type="match status" value="1"/>
</dbReference>
<dbReference type="SUPFAM" id="SSF51735">
    <property type="entry name" value="NAD(P)-binding Rossmann-fold domains"/>
    <property type="match status" value="1"/>
</dbReference>
<evidence type="ECO:0000259" key="4">
    <source>
        <dbReference type="Pfam" id="PF00725"/>
    </source>
</evidence>
<comment type="similarity">
    <text evidence="1">Belongs to the 3-hydroxyacyl-CoA dehydrogenase family.</text>
</comment>
<proteinExistence type="inferred from homology"/>
<sequence>MQQDIKTVAVIGCGVIGASWACLFLSRGLKVIIFDPAQGAQEAFKKYLQDAWPALKACIPDRQDTWAQNYKFVDDLESSLGQVDFVQENGPERPEFKQELMEKLDLYTRHGIVISSSSSGLPASGFIKLCGKDPSRILVGHPFNPPHLVPLVEVVPHPGTSTSAISTAMDLYKSLGKSPILLRREVPGFVANRLQAAINSEAYSLVSRGIVSAEDLDTAVTSGPGLRWALTGPFVTNSLGGGGGPNGFTQRIERLGPAIRGWEEDMLEHRFDWSEEKLSMLNTEALKWLGSVDWDAITAKRDRMLLQLLQAKSRDSSV</sequence>
<accession>A0A0U5G623</accession>
<dbReference type="InterPro" id="IPR013328">
    <property type="entry name" value="6PGD_dom2"/>
</dbReference>
<dbReference type="InterPro" id="IPR006108">
    <property type="entry name" value="3HC_DH_C"/>
</dbReference>
<keyword evidence="7" id="KW-1185">Reference proteome</keyword>
<name>A0A0U5G623_ASPCI</name>
<dbReference type="STRING" id="454130.A0A0U5G623"/>
<keyword evidence="3" id="KW-0812">Transmembrane</keyword>
<evidence type="ECO:0000256" key="1">
    <source>
        <dbReference type="ARBA" id="ARBA00009463"/>
    </source>
</evidence>
<evidence type="ECO:0000256" key="3">
    <source>
        <dbReference type="SAM" id="Phobius"/>
    </source>
</evidence>
<evidence type="ECO:0000259" key="5">
    <source>
        <dbReference type="Pfam" id="PF02737"/>
    </source>
</evidence>
<dbReference type="InterPro" id="IPR008927">
    <property type="entry name" value="6-PGluconate_DH-like_C_sf"/>
</dbReference>
<dbReference type="AlphaFoldDB" id="A0A0U5G623"/>
<dbReference type="Pfam" id="PF02737">
    <property type="entry name" value="3HCDH_N"/>
    <property type="match status" value="1"/>
</dbReference>
<feature type="domain" description="3-hydroxyacyl-CoA dehydrogenase C-terminal" evidence="4">
    <location>
        <begin position="188"/>
        <end position="234"/>
    </location>
</feature>
<gene>
    <name evidence="6" type="ORF">ASPCAL07157</name>
</gene>
<dbReference type="InterPro" id="IPR006176">
    <property type="entry name" value="3-OHacyl-CoA_DH_NAD-bd"/>
</dbReference>
<feature type="domain" description="3-hydroxyacyl-CoA dehydrogenase NAD binding" evidence="5">
    <location>
        <begin position="7"/>
        <end position="182"/>
    </location>
</feature>
<dbReference type="Proteomes" id="UP000054771">
    <property type="component" value="Unassembled WGS sequence"/>
</dbReference>
<keyword evidence="2" id="KW-0560">Oxidoreductase</keyword>
<dbReference type="InterPro" id="IPR036291">
    <property type="entry name" value="NAD(P)-bd_dom_sf"/>
</dbReference>
<dbReference type="OrthoDB" id="2021159at2759"/>